<dbReference type="InterPro" id="IPR009075">
    <property type="entry name" value="AcylCo_DH/oxidase_C"/>
</dbReference>
<evidence type="ECO:0000259" key="7">
    <source>
        <dbReference type="Pfam" id="PF02771"/>
    </source>
</evidence>
<dbReference type="Pfam" id="PF02771">
    <property type="entry name" value="Acyl-CoA_dh_N"/>
    <property type="match status" value="1"/>
</dbReference>
<evidence type="ECO:0000256" key="1">
    <source>
        <dbReference type="ARBA" id="ARBA00001974"/>
    </source>
</evidence>
<evidence type="ECO:0000256" key="2">
    <source>
        <dbReference type="ARBA" id="ARBA00009347"/>
    </source>
</evidence>
<feature type="domain" description="Acyl-CoA dehydrogenase/oxidase C-terminal" evidence="6">
    <location>
        <begin position="212"/>
        <end position="332"/>
    </location>
</feature>
<accession>A0A562K8D5</accession>
<evidence type="ECO:0008006" key="10">
    <source>
        <dbReference type="Google" id="ProtNLM"/>
    </source>
</evidence>
<keyword evidence="9" id="KW-1185">Reference proteome</keyword>
<dbReference type="EMBL" id="VLKK01000015">
    <property type="protein sequence ID" value="TWH91475.1"/>
    <property type="molecule type" value="Genomic_DNA"/>
</dbReference>
<dbReference type="RefSeq" id="WP_145074805.1">
    <property type="nucleotide sequence ID" value="NZ_JACIIY010000016.1"/>
</dbReference>
<dbReference type="InterPro" id="IPR013786">
    <property type="entry name" value="AcylCoA_DH/ox_N"/>
</dbReference>
<dbReference type="Gene3D" id="1.10.540.10">
    <property type="entry name" value="Acyl-CoA dehydrogenase/oxidase, N-terminal domain"/>
    <property type="match status" value="1"/>
</dbReference>
<comment type="cofactor">
    <cofactor evidence="1">
        <name>FAD</name>
        <dbReference type="ChEBI" id="CHEBI:57692"/>
    </cofactor>
</comment>
<dbReference type="InterPro" id="IPR036250">
    <property type="entry name" value="AcylCo_DH-like_C"/>
</dbReference>
<evidence type="ECO:0000256" key="5">
    <source>
        <dbReference type="ARBA" id="ARBA00023002"/>
    </source>
</evidence>
<reference evidence="8 9" key="1">
    <citation type="journal article" date="2015" name="Stand. Genomic Sci.">
        <title>Genomic Encyclopedia of Bacterial and Archaeal Type Strains, Phase III: the genomes of soil and plant-associated and newly described type strains.</title>
        <authorList>
            <person name="Whitman W.B."/>
            <person name="Woyke T."/>
            <person name="Klenk H.P."/>
            <person name="Zhou Y."/>
            <person name="Lilburn T.G."/>
            <person name="Beck B.J."/>
            <person name="De Vos P."/>
            <person name="Vandamme P."/>
            <person name="Eisen J.A."/>
            <person name="Garrity G."/>
            <person name="Hugenholtz P."/>
            <person name="Kyrpides N.C."/>
        </authorList>
    </citation>
    <scope>NUCLEOTIDE SEQUENCE [LARGE SCALE GENOMIC DNA]</scope>
    <source>
        <strain evidence="8 9">CGMCC 1.7748</strain>
    </source>
</reference>
<organism evidence="8 9">
    <name type="scientific">Sphingobium wenxiniae (strain DSM 21828 / CGMCC 1.7748 / JZ-1)</name>
    <dbReference type="NCBI Taxonomy" id="595605"/>
    <lineage>
        <taxon>Bacteria</taxon>
        <taxon>Pseudomonadati</taxon>
        <taxon>Pseudomonadota</taxon>
        <taxon>Alphaproteobacteria</taxon>
        <taxon>Sphingomonadales</taxon>
        <taxon>Sphingomonadaceae</taxon>
        <taxon>Sphingobium</taxon>
    </lineage>
</organism>
<dbReference type="PANTHER" id="PTHR43884">
    <property type="entry name" value="ACYL-COA DEHYDROGENASE"/>
    <property type="match status" value="1"/>
</dbReference>
<dbReference type="Pfam" id="PF00441">
    <property type="entry name" value="Acyl-CoA_dh_1"/>
    <property type="match status" value="1"/>
</dbReference>
<keyword evidence="4" id="KW-0274">FAD</keyword>
<evidence type="ECO:0000313" key="9">
    <source>
        <dbReference type="Proteomes" id="UP000316624"/>
    </source>
</evidence>
<keyword evidence="5" id="KW-0560">Oxidoreductase</keyword>
<dbReference type="GO" id="GO:0050660">
    <property type="term" value="F:flavin adenine dinucleotide binding"/>
    <property type="evidence" value="ECO:0007669"/>
    <property type="project" value="InterPro"/>
</dbReference>
<dbReference type="GO" id="GO:0003995">
    <property type="term" value="F:acyl-CoA dehydrogenase activity"/>
    <property type="evidence" value="ECO:0007669"/>
    <property type="project" value="TreeGrafter"/>
</dbReference>
<evidence type="ECO:0000256" key="3">
    <source>
        <dbReference type="ARBA" id="ARBA00022630"/>
    </source>
</evidence>
<gene>
    <name evidence="8" type="ORF">IQ35_03161</name>
</gene>
<protein>
    <recommendedName>
        <fullName evidence="10">Alkylation response protein AidB-like acyl-CoA dehydrogenase</fullName>
    </recommendedName>
</protein>
<dbReference type="InterPro" id="IPR009100">
    <property type="entry name" value="AcylCoA_DH/oxidase_NM_dom_sf"/>
</dbReference>
<evidence type="ECO:0000256" key="4">
    <source>
        <dbReference type="ARBA" id="ARBA00022827"/>
    </source>
</evidence>
<comment type="similarity">
    <text evidence="2">Belongs to the acyl-CoA dehydrogenase family.</text>
</comment>
<evidence type="ECO:0000259" key="6">
    <source>
        <dbReference type="Pfam" id="PF00441"/>
    </source>
</evidence>
<name>A0A562K8D5_SPHWJ</name>
<dbReference type="SUPFAM" id="SSF47203">
    <property type="entry name" value="Acyl-CoA dehydrogenase C-terminal domain-like"/>
    <property type="match status" value="1"/>
</dbReference>
<sequence>MNFELSPEQEMLREMLQRFMTEKCGRDVVRAIVDGQDEWAAELWNAMQQLGLLGIGIDEILGGTGGCLMEVCLVAEALGHGLAPVPFVPTALVSQIIARFGNEHQRERLLPGIIAGGVRTTIAAIDGQFADGTISGTAPIALDGAIADIALLATNTHLVIVPLDGPHVTRTPIGSVDRTRSIARLSLAAAPADALPDAALDWWQDAAAVLSGFEQLGGTERVIAMTRTHVLERRSFGRAIGSYQAVKHRLVDMHIKALIARAHAYHGAWALMTDAPERRLAAAGARVAASEAYRFSAREGLQLHGAMGTSWEHDAHLHLRRAEMLGLVWGGSRIWKERVVVQLEQAHV</sequence>
<dbReference type="AlphaFoldDB" id="A0A562K8D5"/>
<evidence type="ECO:0000313" key="8">
    <source>
        <dbReference type="EMBL" id="TWH91475.1"/>
    </source>
</evidence>
<comment type="caution">
    <text evidence="8">The sequence shown here is derived from an EMBL/GenBank/DDBJ whole genome shotgun (WGS) entry which is preliminary data.</text>
</comment>
<feature type="domain" description="Acyl-CoA dehydrogenase/oxidase N-terminal" evidence="7">
    <location>
        <begin position="6"/>
        <end position="116"/>
    </location>
</feature>
<keyword evidence="3" id="KW-0285">Flavoprotein</keyword>
<dbReference type="PANTHER" id="PTHR43884:SF20">
    <property type="entry name" value="ACYL-COA DEHYDROGENASE FADE28"/>
    <property type="match status" value="1"/>
</dbReference>
<dbReference type="Proteomes" id="UP000316624">
    <property type="component" value="Unassembled WGS sequence"/>
</dbReference>
<dbReference type="SUPFAM" id="SSF56645">
    <property type="entry name" value="Acyl-CoA dehydrogenase NM domain-like"/>
    <property type="match status" value="1"/>
</dbReference>
<dbReference type="InterPro" id="IPR037069">
    <property type="entry name" value="AcylCoA_DH/ox_N_sf"/>
</dbReference>
<dbReference type="Gene3D" id="1.20.140.10">
    <property type="entry name" value="Butyryl-CoA Dehydrogenase, subunit A, domain 3"/>
    <property type="match status" value="1"/>
</dbReference>
<proteinExistence type="inferred from homology"/>